<dbReference type="Gene3D" id="3.40.390.10">
    <property type="entry name" value="Collagenase (Catalytic Domain)"/>
    <property type="match status" value="1"/>
</dbReference>
<dbReference type="EMBL" id="CP001359">
    <property type="protein sequence ID" value="ACL65295.1"/>
    <property type="molecule type" value="Genomic_DNA"/>
</dbReference>
<gene>
    <name evidence="7" type="ordered locus">A2cp1_1953</name>
</gene>
<proteinExistence type="predicted"/>
<keyword evidence="8" id="KW-1185">Reference proteome</keyword>
<evidence type="ECO:0000256" key="5">
    <source>
        <dbReference type="ARBA" id="ARBA00022833"/>
    </source>
</evidence>
<keyword evidence="2" id="KW-0645">Protease</keyword>
<dbReference type="InterPro" id="IPR024079">
    <property type="entry name" value="MetalloPept_cat_dom_sf"/>
</dbReference>
<dbReference type="GO" id="GO:0008270">
    <property type="term" value="F:zinc ion binding"/>
    <property type="evidence" value="ECO:0007669"/>
    <property type="project" value="InterPro"/>
</dbReference>
<dbReference type="AlphaFoldDB" id="B8J7A5"/>
<dbReference type="RefSeq" id="WP_012525912.1">
    <property type="nucleotide sequence ID" value="NC_011891.1"/>
</dbReference>
<dbReference type="NCBIfam" id="NF033823">
    <property type="entry name" value="archmetzin"/>
    <property type="match status" value="1"/>
</dbReference>
<sequence length="180" mass="19754">MDPIFIWWIGEAAPDRALLDHAALHLARAFGRPVQEWTSPERPRHAYDPKRKQHLSGAILKWLLEAGPGAGKVLGVTDRDLFIPILTYVFGEGQLGGGAAVVSTARLLEDVELIGPQLLLERLAKEAVHEVGHAFGLLHCATPVCVMARSSGVRNVDEKMPELCSECRRRLEELQAGGPR</sequence>
<protein>
    <submittedName>
        <fullName evidence="7">Peptidase zinc-dependent</fullName>
    </submittedName>
</protein>
<accession>B8J7A5</accession>
<dbReference type="CDD" id="cd11375">
    <property type="entry name" value="Peptidase_M54"/>
    <property type="match status" value="1"/>
</dbReference>
<organism evidence="7 8">
    <name type="scientific">Anaeromyxobacter dehalogenans (strain ATCC BAA-258 / DSM 21875 / 2CP-1)</name>
    <dbReference type="NCBI Taxonomy" id="455488"/>
    <lineage>
        <taxon>Bacteria</taxon>
        <taxon>Pseudomonadati</taxon>
        <taxon>Myxococcota</taxon>
        <taxon>Myxococcia</taxon>
        <taxon>Myxococcales</taxon>
        <taxon>Cystobacterineae</taxon>
        <taxon>Anaeromyxobacteraceae</taxon>
        <taxon>Anaeromyxobacter</taxon>
    </lineage>
</organism>
<comment type="cofactor">
    <cofactor evidence="1">
        <name>Zn(2+)</name>
        <dbReference type="ChEBI" id="CHEBI:29105"/>
    </cofactor>
</comment>
<keyword evidence="3" id="KW-0479">Metal-binding</keyword>
<keyword evidence="4" id="KW-0378">Hydrolase</keyword>
<dbReference type="SUPFAM" id="SSF55486">
    <property type="entry name" value="Metalloproteases ('zincins'), catalytic domain"/>
    <property type="match status" value="1"/>
</dbReference>
<evidence type="ECO:0000256" key="2">
    <source>
        <dbReference type="ARBA" id="ARBA00022670"/>
    </source>
</evidence>
<dbReference type="GO" id="GO:0008237">
    <property type="term" value="F:metallopeptidase activity"/>
    <property type="evidence" value="ECO:0007669"/>
    <property type="project" value="UniProtKB-KW"/>
</dbReference>
<dbReference type="KEGG" id="acp:A2cp1_1953"/>
<dbReference type="Proteomes" id="UP000007089">
    <property type="component" value="Chromosome"/>
</dbReference>
<dbReference type="Pfam" id="PF07998">
    <property type="entry name" value="Peptidase_M54"/>
    <property type="match status" value="1"/>
</dbReference>
<reference evidence="7" key="1">
    <citation type="submission" date="2009-01" db="EMBL/GenBank/DDBJ databases">
        <title>Complete sequence of Anaeromyxobacter dehalogenans 2CP-1.</title>
        <authorList>
            <consortium name="US DOE Joint Genome Institute"/>
            <person name="Lucas S."/>
            <person name="Copeland A."/>
            <person name="Lapidus A."/>
            <person name="Glavina del Rio T."/>
            <person name="Dalin E."/>
            <person name="Tice H."/>
            <person name="Bruce D."/>
            <person name="Goodwin L."/>
            <person name="Pitluck S."/>
            <person name="Saunders E."/>
            <person name="Brettin T."/>
            <person name="Detter J.C."/>
            <person name="Han C."/>
            <person name="Larimer F."/>
            <person name="Land M."/>
            <person name="Hauser L."/>
            <person name="Kyrpides N."/>
            <person name="Ovchinnikova G."/>
            <person name="Beliaev A.S."/>
            <person name="Richardson P."/>
        </authorList>
    </citation>
    <scope>NUCLEOTIDE SEQUENCE</scope>
    <source>
        <strain evidence="7">2CP-1</strain>
    </source>
</reference>
<dbReference type="PANTHER" id="PTHR15910">
    <property type="entry name" value="ARCHAEMETZINCIN"/>
    <property type="match status" value="1"/>
</dbReference>
<evidence type="ECO:0000256" key="3">
    <source>
        <dbReference type="ARBA" id="ARBA00022723"/>
    </source>
</evidence>
<dbReference type="HOGENOM" id="CLU_108521_2_0_7"/>
<evidence type="ECO:0000256" key="6">
    <source>
        <dbReference type="ARBA" id="ARBA00023049"/>
    </source>
</evidence>
<evidence type="ECO:0000256" key="1">
    <source>
        <dbReference type="ARBA" id="ARBA00001947"/>
    </source>
</evidence>
<dbReference type="InterPro" id="IPR012962">
    <property type="entry name" value="Pept_M54_archaemetzincn"/>
</dbReference>
<dbReference type="PIRSF" id="PIRSF005785">
    <property type="entry name" value="Zn-prot_arch"/>
    <property type="match status" value="1"/>
</dbReference>
<keyword evidence="6" id="KW-0482">Metalloprotease</keyword>
<evidence type="ECO:0000313" key="7">
    <source>
        <dbReference type="EMBL" id="ACL65295.1"/>
    </source>
</evidence>
<keyword evidence="5" id="KW-0862">Zinc</keyword>
<dbReference type="InterPro" id="IPR012091">
    <property type="entry name" value="Pept_M54_archaemetzncn_arc/bac"/>
</dbReference>
<dbReference type="PANTHER" id="PTHR15910:SF1">
    <property type="entry name" value="ARCHAEMETZINCIN-2"/>
    <property type="match status" value="1"/>
</dbReference>
<evidence type="ECO:0000313" key="8">
    <source>
        <dbReference type="Proteomes" id="UP000007089"/>
    </source>
</evidence>
<name>B8J7A5_ANAD2</name>
<evidence type="ECO:0000256" key="4">
    <source>
        <dbReference type="ARBA" id="ARBA00022801"/>
    </source>
</evidence>
<dbReference type="GO" id="GO:0006508">
    <property type="term" value="P:proteolysis"/>
    <property type="evidence" value="ECO:0007669"/>
    <property type="project" value="UniProtKB-KW"/>
</dbReference>